<keyword evidence="2" id="KW-0732">Signal</keyword>
<reference evidence="3 4" key="1">
    <citation type="journal article" date="2016" name="Mol. Biol. Evol.">
        <title>Genome-Wide Survey of Gut Fungi (Harpellales) Reveals the First Horizontally Transferred Ubiquitin Gene from a Mosquito Host.</title>
        <authorList>
            <person name="Wang Y."/>
            <person name="White M.M."/>
            <person name="Kvist S."/>
            <person name="Moncalvo J.M."/>
        </authorList>
    </citation>
    <scope>NUCLEOTIDE SEQUENCE [LARGE SCALE GENOMIC DNA]</scope>
    <source>
        <strain evidence="3 4">ALG-7-W6</strain>
    </source>
</reference>
<organism evidence="3 4">
    <name type="scientific">Smittium mucronatum</name>
    <dbReference type="NCBI Taxonomy" id="133383"/>
    <lineage>
        <taxon>Eukaryota</taxon>
        <taxon>Fungi</taxon>
        <taxon>Fungi incertae sedis</taxon>
        <taxon>Zoopagomycota</taxon>
        <taxon>Kickxellomycotina</taxon>
        <taxon>Harpellomycetes</taxon>
        <taxon>Harpellales</taxon>
        <taxon>Legeriomycetaceae</taxon>
        <taxon>Smittium</taxon>
    </lineage>
</organism>
<dbReference type="EMBL" id="LSSL01002337">
    <property type="protein sequence ID" value="OLY81579.1"/>
    <property type="molecule type" value="Genomic_DNA"/>
</dbReference>
<gene>
    <name evidence="3" type="ORF">AYI68_g4314</name>
</gene>
<proteinExistence type="predicted"/>
<feature type="chain" id="PRO_5012932312" evidence="2">
    <location>
        <begin position="23"/>
        <end position="204"/>
    </location>
</feature>
<sequence length="204" mass="23013">MMKNWINISVFIILSAAYLATCNTKGSYNHKELVSDRHRDSYLYNTDIKRPVYYRHSIRPHPSNEIPYIPHYIVKKSENAEKTISPKELKSDGKNQEPDFKKTKPDGMKQWGNNWGNNWGNGYGNNWGNWGNWDACGGRRYRCDGTGSSTYSICSNGAWASQPCGRGTGCLDIGNGGVTCGVYTNGWNAGWNNGWNNGWGGWRK</sequence>
<feature type="region of interest" description="Disordered" evidence="1">
    <location>
        <begin position="84"/>
        <end position="108"/>
    </location>
</feature>
<protein>
    <submittedName>
        <fullName evidence="3">Uncharacterized protein</fullName>
    </submittedName>
</protein>
<accession>A0A1R0GXG2</accession>
<dbReference type="Proteomes" id="UP000187455">
    <property type="component" value="Unassembled WGS sequence"/>
</dbReference>
<name>A0A1R0GXG2_9FUNG</name>
<evidence type="ECO:0000313" key="4">
    <source>
        <dbReference type="Proteomes" id="UP000187455"/>
    </source>
</evidence>
<dbReference type="AlphaFoldDB" id="A0A1R0GXG2"/>
<feature type="compositionally biased region" description="Basic and acidic residues" evidence="1">
    <location>
        <begin position="84"/>
        <end position="107"/>
    </location>
</feature>
<evidence type="ECO:0000256" key="1">
    <source>
        <dbReference type="SAM" id="MobiDB-lite"/>
    </source>
</evidence>
<evidence type="ECO:0000313" key="3">
    <source>
        <dbReference type="EMBL" id="OLY81579.1"/>
    </source>
</evidence>
<keyword evidence="4" id="KW-1185">Reference proteome</keyword>
<evidence type="ECO:0000256" key="2">
    <source>
        <dbReference type="SAM" id="SignalP"/>
    </source>
</evidence>
<feature type="signal peptide" evidence="2">
    <location>
        <begin position="1"/>
        <end position="22"/>
    </location>
</feature>
<comment type="caution">
    <text evidence="3">The sequence shown here is derived from an EMBL/GenBank/DDBJ whole genome shotgun (WGS) entry which is preliminary data.</text>
</comment>